<sequence length="138" mass="14549">MSTTFSKEEKAAMRAAAAEAKAAQAGADLETACLAAIAEMTGTDKELAETLHQLVTKHTSLGAKTWYGMPAYANSDGKVVVFFQSAAKFKVRYATIGFQPDANLDDGNLWPTSYAVSKLTAADQKVVVALLEKAVSAA</sequence>
<evidence type="ECO:0008006" key="3">
    <source>
        <dbReference type="Google" id="ProtNLM"/>
    </source>
</evidence>
<dbReference type="AlphaFoldDB" id="A0A4R8V3S9"/>
<organism evidence="1 2">
    <name type="scientific">Cryobacterium glaciale</name>
    <dbReference type="NCBI Taxonomy" id="1259145"/>
    <lineage>
        <taxon>Bacteria</taxon>
        <taxon>Bacillati</taxon>
        <taxon>Actinomycetota</taxon>
        <taxon>Actinomycetes</taxon>
        <taxon>Micrococcales</taxon>
        <taxon>Microbacteriaceae</taxon>
        <taxon>Cryobacterium</taxon>
    </lineage>
</organism>
<protein>
    <recommendedName>
        <fullName evidence="3">DUF1801 domain-containing protein</fullName>
    </recommendedName>
</protein>
<comment type="caution">
    <text evidence="1">The sequence shown here is derived from an EMBL/GenBank/DDBJ whole genome shotgun (WGS) entry which is preliminary data.</text>
</comment>
<keyword evidence="2" id="KW-1185">Reference proteome</keyword>
<dbReference type="OrthoDB" id="32458at2"/>
<dbReference type="RefSeq" id="WP_134501333.1">
    <property type="nucleotide sequence ID" value="NZ_SOEY01000006.1"/>
</dbReference>
<proteinExistence type="predicted"/>
<accession>A0A4R8V3S9</accession>
<name>A0A4R8V3S9_9MICO</name>
<evidence type="ECO:0000313" key="2">
    <source>
        <dbReference type="Proteomes" id="UP000298173"/>
    </source>
</evidence>
<reference evidence="1 2" key="1">
    <citation type="submission" date="2019-03" db="EMBL/GenBank/DDBJ databases">
        <title>Genomics of glacier-inhabiting Cryobacterium strains.</title>
        <authorList>
            <person name="Liu Q."/>
            <person name="Xin Y.-H."/>
        </authorList>
    </citation>
    <scope>NUCLEOTIDE SEQUENCE [LARGE SCALE GENOMIC DNA]</scope>
    <source>
        <strain evidence="1 2">HLT2-23</strain>
    </source>
</reference>
<dbReference type="EMBL" id="SOEY01000006">
    <property type="protein sequence ID" value="TFB76151.1"/>
    <property type="molecule type" value="Genomic_DNA"/>
</dbReference>
<dbReference type="Proteomes" id="UP000298173">
    <property type="component" value="Unassembled WGS sequence"/>
</dbReference>
<evidence type="ECO:0000313" key="1">
    <source>
        <dbReference type="EMBL" id="TFB76151.1"/>
    </source>
</evidence>
<gene>
    <name evidence="1" type="ORF">E3O06_01840</name>
</gene>